<feature type="compositionally biased region" description="Basic and acidic residues" evidence="1">
    <location>
        <begin position="80"/>
        <end position="97"/>
    </location>
</feature>
<evidence type="ECO:0000313" key="3">
    <source>
        <dbReference type="EMBL" id="KAK6495852.1"/>
    </source>
</evidence>
<keyword evidence="2" id="KW-0732">Signal</keyword>
<gene>
    <name evidence="3" type="ORF">TWF481_002897</name>
</gene>
<comment type="caution">
    <text evidence="3">The sequence shown here is derived from an EMBL/GenBank/DDBJ whole genome shotgun (WGS) entry which is preliminary data.</text>
</comment>
<proteinExistence type="predicted"/>
<organism evidence="3 4">
    <name type="scientific">Arthrobotrys musiformis</name>
    <dbReference type="NCBI Taxonomy" id="47236"/>
    <lineage>
        <taxon>Eukaryota</taxon>
        <taxon>Fungi</taxon>
        <taxon>Dikarya</taxon>
        <taxon>Ascomycota</taxon>
        <taxon>Pezizomycotina</taxon>
        <taxon>Orbiliomycetes</taxon>
        <taxon>Orbiliales</taxon>
        <taxon>Orbiliaceae</taxon>
        <taxon>Arthrobotrys</taxon>
    </lineage>
</organism>
<dbReference type="Proteomes" id="UP001370758">
    <property type="component" value="Unassembled WGS sequence"/>
</dbReference>
<feature type="signal peptide" evidence="2">
    <location>
        <begin position="1"/>
        <end position="16"/>
    </location>
</feature>
<keyword evidence="4" id="KW-1185">Reference proteome</keyword>
<feature type="chain" id="PRO_5043328779" evidence="2">
    <location>
        <begin position="17"/>
        <end position="235"/>
    </location>
</feature>
<reference evidence="3 4" key="1">
    <citation type="submission" date="2023-08" db="EMBL/GenBank/DDBJ databases">
        <authorList>
            <person name="Palmer J.M."/>
        </authorList>
    </citation>
    <scope>NUCLEOTIDE SEQUENCE [LARGE SCALE GENOMIC DNA]</scope>
    <source>
        <strain evidence="3 4">TWF481</strain>
    </source>
</reference>
<dbReference type="EMBL" id="JAVHJL010000012">
    <property type="protein sequence ID" value="KAK6495852.1"/>
    <property type="molecule type" value="Genomic_DNA"/>
</dbReference>
<feature type="region of interest" description="Disordered" evidence="1">
    <location>
        <begin position="80"/>
        <end position="106"/>
    </location>
</feature>
<accession>A0AAV9VRK2</accession>
<feature type="compositionally biased region" description="Polar residues" evidence="1">
    <location>
        <begin position="207"/>
        <end position="217"/>
    </location>
</feature>
<protein>
    <submittedName>
        <fullName evidence="3">Uncharacterized protein</fullName>
    </submittedName>
</protein>
<evidence type="ECO:0000313" key="4">
    <source>
        <dbReference type="Proteomes" id="UP001370758"/>
    </source>
</evidence>
<evidence type="ECO:0000256" key="2">
    <source>
        <dbReference type="SAM" id="SignalP"/>
    </source>
</evidence>
<sequence>MFIFIIINRLLSISAATLLGLCIPWEDIDHYLDNVPPEEASECTPLNVWYHLLSRLAGRIAFIVNNFKFLRKTKKERDIDQQQRDALRAQDPDSQEHDNDEYEPIDDDGVYEDDFALDAGNLGAALEDPLYLRLQIQYALNSLVGSASGLKLPFGEYGVADSWEEGSDDFGSLSFSIEFGIPHSSDQIESWKTQHSILRNIKDQNSKAENQSFQNMSDIPGTETRAVLEEQVCAS</sequence>
<dbReference type="AlphaFoldDB" id="A0AAV9VRK2"/>
<evidence type="ECO:0000256" key="1">
    <source>
        <dbReference type="SAM" id="MobiDB-lite"/>
    </source>
</evidence>
<name>A0AAV9VRK2_9PEZI</name>
<feature type="region of interest" description="Disordered" evidence="1">
    <location>
        <begin position="204"/>
        <end position="223"/>
    </location>
</feature>